<dbReference type="InterPro" id="IPR036280">
    <property type="entry name" value="Multihaem_cyt_sf"/>
</dbReference>
<dbReference type="AlphaFoldDB" id="A0A0S2THP3"/>
<proteinExistence type="predicted"/>
<protein>
    <recommendedName>
        <fullName evidence="1">Cytochrome c7-like domain-containing protein</fullName>
    </recommendedName>
</protein>
<dbReference type="InterPro" id="IPR029467">
    <property type="entry name" value="Cyt_c7-like"/>
</dbReference>
<dbReference type="STRING" id="1748243.Tel_16530"/>
<evidence type="ECO:0000313" key="3">
    <source>
        <dbReference type="Proteomes" id="UP000055136"/>
    </source>
</evidence>
<keyword evidence="3" id="KW-1185">Reference proteome</keyword>
<dbReference type="PANTHER" id="PTHR39425">
    <property type="entry name" value="LIPOPROTEIN CYTOCHROME C"/>
    <property type="match status" value="1"/>
</dbReference>
<accession>A0A0S2THP3</accession>
<evidence type="ECO:0000259" key="1">
    <source>
        <dbReference type="Pfam" id="PF14522"/>
    </source>
</evidence>
<dbReference type="PANTHER" id="PTHR39425:SF1">
    <property type="entry name" value="CYTOCHROME C7-LIKE DOMAIN-CONTAINING PROTEIN"/>
    <property type="match status" value="1"/>
</dbReference>
<reference evidence="2" key="1">
    <citation type="submission" date="2015-10" db="EMBL/GenBank/DDBJ databases">
        <title>Description of Candidatus Tenderia electrophaga gen. nov, sp. nov., an Uncultivated Electroautotroph from a Biocathode Enrichment.</title>
        <authorList>
            <person name="Eddie B.J."/>
            <person name="Malanoski A.P."/>
            <person name="Wang Z."/>
            <person name="Hall R.J."/>
            <person name="Oh S.D."/>
            <person name="Heiner C."/>
            <person name="Lin B."/>
            <person name="Strycharz-Glaven S.M."/>
        </authorList>
    </citation>
    <scope>NUCLEOTIDE SEQUENCE [LARGE SCALE GENOMIC DNA]</scope>
    <source>
        <strain evidence="2">NRL1</strain>
    </source>
</reference>
<dbReference type="EMBL" id="CP013099">
    <property type="protein sequence ID" value="ALP54628.1"/>
    <property type="molecule type" value="Genomic_DNA"/>
</dbReference>
<dbReference type="NCBIfam" id="TIGR04257">
    <property type="entry name" value="nanowire_3heme"/>
    <property type="match status" value="1"/>
</dbReference>
<evidence type="ECO:0000313" key="2">
    <source>
        <dbReference type="EMBL" id="ALP54628.1"/>
    </source>
</evidence>
<dbReference type="KEGG" id="tee:Tel_16530"/>
<feature type="domain" description="Cytochrome c7-like" evidence="1">
    <location>
        <begin position="129"/>
        <end position="190"/>
    </location>
</feature>
<name>A0A0S2THP3_9GAMM</name>
<organism evidence="2 3">
    <name type="scientific">Candidatus Tenderia electrophaga</name>
    <dbReference type="NCBI Taxonomy" id="1748243"/>
    <lineage>
        <taxon>Bacteria</taxon>
        <taxon>Pseudomonadati</taxon>
        <taxon>Pseudomonadota</taxon>
        <taxon>Gammaproteobacteria</taxon>
        <taxon>Candidatus Tenderiales</taxon>
        <taxon>Candidatus Tenderiaceae</taxon>
        <taxon>Candidatus Tenderia</taxon>
    </lineage>
</organism>
<dbReference type="InterPro" id="IPR026352">
    <property type="entry name" value="Nanowire_3heme"/>
</dbReference>
<dbReference type="Gene3D" id="3.90.10.10">
    <property type="entry name" value="Cytochrome C3"/>
    <property type="match status" value="1"/>
</dbReference>
<dbReference type="Proteomes" id="UP000055136">
    <property type="component" value="Chromosome"/>
</dbReference>
<dbReference type="SUPFAM" id="SSF48695">
    <property type="entry name" value="Multiheme cytochromes"/>
    <property type="match status" value="1"/>
</dbReference>
<dbReference type="Pfam" id="PF14522">
    <property type="entry name" value="Cytochrome_C7"/>
    <property type="match status" value="1"/>
</dbReference>
<gene>
    <name evidence="2" type="ORF">Tel_16530</name>
</gene>
<sequence>MLRAKRYKTFAIVLAAFFLAMLLPRLAYVQEDKFQGDFWNEGEHFQLDSDVVPVSEDGIHDPTNDAVKVLQAPVEAMENFPRDNSGVIDWVKVLRQGLIAPRKGLYGDEEMHAVDFDVIFKNTGSMPFVRFPHRPHTEWLTCKNCHPKIFLPQKGGNPVTMSGIMQGKYCGVCHGKVAFPPTKNCGRCHSVSRDTVGLR</sequence>